<dbReference type="InterPro" id="IPR011611">
    <property type="entry name" value="PfkB_dom"/>
</dbReference>
<dbReference type="AlphaFoldDB" id="A0A174HSZ6"/>
<dbReference type="PRINTS" id="PR00990">
    <property type="entry name" value="RIBOKINASE"/>
</dbReference>
<dbReference type="GO" id="GO:0004747">
    <property type="term" value="F:ribokinase activity"/>
    <property type="evidence" value="ECO:0007669"/>
    <property type="project" value="UniProtKB-EC"/>
</dbReference>
<dbReference type="SUPFAM" id="SSF53613">
    <property type="entry name" value="Ribokinase-like"/>
    <property type="match status" value="1"/>
</dbReference>
<organism evidence="6 7">
    <name type="scientific">Clostridium disporicum</name>
    <dbReference type="NCBI Taxonomy" id="84024"/>
    <lineage>
        <taxon>Bacteria</taxon>
        <taxon>Bacillati</taxon>
        <taxon>Bacillota</taxon>
        <taxon>Clostridia</taxon>
        <taxon>Eubacteriales</taxon>
        <taxon>Clostridiaceae</taxon>
        <taxon>Clostridium</taxon>
    </lineage>
</organism>
<dbReference type="InterPro" id="IPR002173">
    <property type="entry name" value="Carboh/pur_kinase_PfkB_CS"/>
</dbReference>
<sequence length="333" mass="36912">MKTLVLGAAIVDIIMKIPKLPKSGEDVLCTERKLTVGGCAYNVANILRGFNVDHDLFVPIGSGMYADIIRKGLNEDGYDVLISDSEMDNGYCLCLVEDDGERTFITVKGIEGLHKKEWFNSLNMNEYENIYVAGYQVCEDKDDIIANWLIEQKDKNIFFAPGPVINDIDKNTMKKIFSTNPILHLNEKEALDFTKKDNVEESILSLYELTKNIVFVTVGERGTVFYDGKEIVYIKGETVNVVDTIGAGDSHIGAIISAYSLGATNGFSLVDSSKLYSKDSRNISLDNSQAECLENNVGYNFVSVCKLANKIAAEVVQIQGAKLSKECFDKFKV</sequence>
<dbReference type="GO" id="GO:0005829">
    <property type="term" value="C:cytosol"/>
    <property type="evidence" value="ECO:0007669"/>
    <property type="project" value="TreeGrafter"/>
</dbReference>
<dbReference type="Proteomes" id="UP000095558">
    <property type="component" value="Unassembled WGS sequence"/>
</dbReference>
<dbReference type="RefSeq" id="WP_055277862.1">
    <property type="nucleotide sequence ID" value="NZ_CYZV01000051.1"/>
</dbReference>
<evidence type="ECO:0000259" key="5">
    <source>
        <dbReference type="Pfam" id="PF00294"/>
    </source>
</evidence>
<reference evidence="6 7" key="1">
    <citation type="submission" date="2015-09" db="EMBL/GenBank/DDBJ databases">
        <authorList>
            <consortium name="Pathogen Informatics"/>
        </authorList>
    </citation>
    <scope>NUCLEOTIDE SEQUENCE [LARGE SCALE GENOMIC DNA]</scope>
    <source>
        <strain evidence="6 7">2789STDY5834855</strain>
    </source>
</reference>
<evidence type="ECO:0000256" key="1">
    <source>
        <dbReference type="ARBA" id="ARBA00010688"/>
    </source>
</evidence>
<evidence type="ECO:0000313" key="7">
    <source>
        <dbReference type="Proteomes" id="UP000095558"/>
    </source>
</evidence>
<keyword evidence="3 4" id="KW-0418">Kinase</keyword>
<dbReference type="InterPro" id="IPR002139">
    <property type="entry name" value="Ribo/fructo_kinase"/>
</dbReference>
<keyword evidence="2 4" id="KW-0808">Transferase</keyword>
<dbReference type="PANTHER" id="PTHR10584">
    <property type="entry name" value="SUGAR KINASE"/>
    <property type="match status" value="1"/>
</dbReference>
<dbReference type="Gene3D" id="3.40.1190.20">
    <property type="match status" value="1"/>
</dbReference>
<dbReference type="OrthoDB" id="9775849at2"/>
<evidence type="ECO:0000256" key="4">
    <source>
        <dbReference type="RuleBase" id="RU003704"/>
    </source>
</evidence>
<dbReference type="PROSITE" id="PS00584">
    <property type="entry name" value="PFKB_KINASES_2"/>
    <property type="match status" value="1"/>
</dbReference>
<proteinExistence type="inferred from homology"/>
<feature type="domain" description="Carbohydrate kinase PfkB" evidence="5">
    <location>
        <begin position="4"/>
        <end position="322"/>
    </location>
</feature>
<gene>
    <name evidence="6" type="primary">rbsK_2</name>
    <name evidence="6" type="ORF">ERS852470_03350</name>
</gene>
<comment type="similarity">
    <text evidence="1 4">Belongs to the carbohydrate kinase PfkB family.</text>
</comment>
<dbReference type="Pfam" id="PF00294">
    <property type="entry name" value="PfkB"/>
    <property type="match status" value="1"/>
</dbReference>
<dbReference type="InterPro" id="IPR029056">
    <property type="entry name" value="Ribokinase-like"/>
</dbReference>
<protein>
    <submittedName>
        <fullName evidence="6">Sugar kinases, ribokinase family</fullName>
        <ecNumber evidence="6">2.7.1.15</ecNumber>
    </submittedName>
</protein>
<dbReference type="EMBL" id="CYZV01000051">
    <property type="protein sequence ID" value="CUO78063.1"/>
    <property type="molecule type" value="Genomic_DNA"/>
</dbReference>
<name>A0A174HSZ6_9CLOT</name>
<evidence type="ECO:0000313" key="6">
    <source>
        <dbReference type="EMBL" id="CUO78063.1"/>
    </source>
</evidence>
<dbReference type="EC" id="2.7.1.15" evidence="6"/>
<accession>A0A174HSZ6</accession>
<dbReference type="PANTHER" id="PTHR10584:SF166">
    <property type="entry name" value="RIBOKINASE"/>
    <property type="match status" value="1"/>
</dbReference>
<evidence type="ECO:0000256" key="3">
    <source>
        <dbReference type="ARBA" id="ARBA00022777"/>
    </source>
</evidence>
<evidence type="ECO:0000256" key="2">
    <source>
        <dbReference type="ARBA" id="ARBA00022679"/>
    </source>
</evidence>